<gene>
    <name evidence="2" type="ORF">LWI29_003428</name>
</gene>
<protein>
    <submittedName>
        <fullName evidence="2">Uncharacterized protein</fullName>
    </submittedName>
</protein>
<feature type="region of interest" description="Disordered" evidence="1">
    <location>
        <begin position="1"/>
        <end position="30"/>
    </location>
</feature>
<evidence type="ECO:0000313" key="2">
    <source>
        <dbReference type="EMBL" id="KAK0577990.1"/>
    </source>
</evidence>
<dbReference type="EMBL" id="JAUESC010000385">
    <property type="protein sequence ID" value="KAK0577990.1"/>
    <property type="molecule type" value="Genomic_DNA"/>
</dbReference>
<feature type="compositionally biased region" description="Basic and acidic residues" evidence="1">
    <location>
        <begin position="192"/>
        <end position="206"/>
    </location>
</feature>
<reference evidence="2" key="2">
    <citation type="submission" date="2023-06" db="EMBL/GenBank/DDBJ databases">
        <authorList>
            <person name="Swenson N.G."/>
            <person name="Wegrzyn J.L."/>
            <person name="Mcevoy S.L."/>
        </authorList>
    </citation>
    <scope>NUCLEOTIDE SEQUENCE</scope>
    <source>
        <strain evidence="2">NS2018</strain>
        <tissue evidence="2">Leaf</tissue>
    </source>
</reference>
<name>A0AA39VF67_ACESA</name>
<proteinExistence type="predicted"/>
<evidence type="ECO:0000256" key="1">
    <source>
        <dbReference type="SAM" id="MobiDB-lite"/>
    </source>
</evidence>
<feature type="region of interest" description="Disordered" evidence="1">
    <location>
        <begin position="186"/>
        <end position="206"/>
    </location>
</feature>
<comment type="caution">
    <text evidence="2">The sequence shown here is derived from an EMBL/GenBank/DDBJ whole genome shotgun (WGS) entry which is preliminary data.</text>
</comment>
<dbReference type="AlphaFoldDB" id="A0AA39VF67"/>
<evidence type="ECO:0000313" key="3">
    <source>
        <dbReference type="Proteomes" id="UP001168877"/>
    </source>
</evidence>
<feature type="compositionally biased region" description="Polar residues" evidence="1">
    <location>
        <begin position="18"/>
        <end position="30"/>
    </location>
</feature>
<sequence>MTDSNNSGEDSLTKKNESTTLSGLATKSGDNSKFNVGNEVGIYPTMKIMINNVQNILHMMTNMDGRLKLVEALLNEIMKTNDEDATNMVANKSRVDGGGLKVIEEVNHNFVDVSSKDDKSISKANKKMKSFSPSMTTSSQNHDELMMCNMVDGIQNKTGLLLSPSLYNPKFVVKPPKLDSRNLPMLVDESDHDNPDDVLSDRHYNI</sequence>
<feature type="compositionally biased region" description="Polar residues" evidence="1">
    <location>
        <begin position="1"/>
        <end position="10"/>
    </location>
</feature>
<reference evidence="2" key="1">
    <citation type="journal article" date="2022" name="Plant J.">
        <title>Strategies of tolerance reflected in two North American maple genomes.</title>
        <authorList>
            <person name="McEvoy S.L."/>
            <person name="Sezen U.U."/>
            <person name="Trouern-Trend A."/>
            <person name="McMahon S.M."/>
            <person name="Schaberg P.G."/>
            <person name="Yang J."/>
            <person name="Wegrzyn J.L."/>
            <person name="Swenson N.G."/>
        </authorList>
    </citation>
    <scope>NUCLEOTIDE SEQUENCE</scope>
    <source>
        <strain evidence="2">NS2018</strain>
    </source>
</reference>
<dbReference type="Proteomes" id="UP001168877">
    <property type="component" value="Unassembled WGS sequence"/>
</dbReference>
<keyword evidence="3" id="KW-1185">Reference proteome</keyword>
<organism evidence="2 3">
    <name type="scientific">Acer saccharum</name>
    <name type="common">Sugar maple</name>
    <dbReference type="NCBI Taxonomy" id="4024"/>
    <lineage>
        <taxon>Eukaryota</taxon>
        <taxon>Viridiplantae</taxon>
        <taxon>Streptophyta</taxon>
        <taxon>Embryophyta</taxon>
        <taxon>Tracheophyta</taxon>
        <taxon>Spermatophyta</taxon>
        <taxon>Magnoliopsida</taxon>
        <taxon>eudicotyledons</taxon>
        <taxon>Gunneridae</taxon>
        <taxon>Pentapetalae</taxon>
        <taxon>rosids</taxon>
        <taxon>malvids</taxon>
        <taxon>Sapindales</taxon>
        <taxon>Sapindaceae</taxon>
        <taxon>Hippocastanoideae</taxon>
        <taxon>Acereae</taxon>
        <taxon>Acer</taxon>
    </lineage>
</organism>
<accession>A0AA39VF67</accession>